<comment type="subcellular location">
    <subcellularLocation>
        <location evidence="1">Nucleus</location>
    </subcellularLocation>
</comment>
<dbReference type="InParanoid" id="A8N942"/>
<dbReference type="InterPro" id="IPR022159">
    <property type="entry name" value="STIP/TFIP11_N"/>
</dbReference>
<dbReference type="OMA" id="CEQDIIQ"/>
<feature type="compositionally biased region" description="Basic and acidic residues" evidence="8">
    <location>
        <begin position="120"/>
        <end position="131"/>
    </location>
</feature>
<keyword evidence="4" id="KW-0747">Spliceosome</keyword>
<feature type="compositionally biased region" description="Basic and acidic residues" evidence="8">
    <location>
        <begin position="378"/>
        <end position="392"/>
    </location>
</feature>
<accession>A8N942</accession>
<evidence type="ECO:0000256" key="8">
    <source>
        <dbReference type="SAM" id="MobiDB-lite"/>
    </source>
</evidence>
<dbReference type="InterPro" id="IPR022783">
    <property type="entry name" value="GCFC_dom"/>
</dbReference>
<evidence type="ECO:0000259" key="9">
    <source>
        <dbReference type="PROSITE" id="PS50174"/>
    </source>
</evidence>
<comment type="similarity">
    <text evidence="2">Belongs to the TFP11/STIP family.</text>
</comment>
<evidence type="ECO:0000256" key="5">
    <source>
        <dbReference type="ARBA" id="ARBA00023187"/>
    </source>
</evidence>
<gene>
    <name evidence="10" type="ORF">CC1G_00917</name>
</gene>
<feature type="compositionally biased region" description="Gly residues" evidence="8">
    <location>
        <begin position="213"/>
        <end position="233"/>
    </location>
</feature>
<keyword evidence="7" id="KW-0175">Coiled coil</keyword>
<proteinExistence type="inferred from homology"/>
<dbReference type="VEuPathDB" id="FungiDB:CC1G_00917"/>
<evidence type="ECO:0000256" key="7">
    <source>
        <dbReference type="SAM" id="Coils"/>
    </source>
</evidence>
<keyword evidence="11" id="KW-1185">Reference proteome</keyword>
<dbReference type="InterPro" id="IPR000467">
    <property type="entry name" value="G_patch_dom"/>
</dbReference>
<feature type="compositionally biased region" description="Acidic residues" evidence="8">
    <location>
        <begin position="132"/>
        <end position="160"/>
    </location>
</feature>
<feature type="region of interest" description="Disordered" evidence="8">
    <location>
        <begin position="32"/>
        <end position="234"/>
    </location>
</feature>
<protein>
    <submittedName>
        <fullName evidence="10">Sip1/TFIP11 interacting protein</fullName>
    </submittedName>
</protein>
<feature type="domain" description="G-patch" evidence="9">
    <location>
        <begin position="329"/>
        <end position="375"/>
    </location>
</feature>
<feature type="region of interest" description="Disordered" evidence="8">
    <location>
        <begin position="378"/>
        <end position="400"/>
    </location>
</feature>
<dbReference type="PANTHER" id="PTHR23329">
    <property type="entry name" value="TUFTELIN-INTERACTING PROTEIN 11-RELATED"/>
    <property type="match status" value="1"/>
</dbReference>
<keyword evidence="5" id="KW-0508">mRNA splicing</keyword>
<dbReference type="OrthoDB" id="4822at2759"/>
<feature type="region of interest" description="Disordered" evidence="8">
    <location>
        <begin position="248"/>
        <end position="319"/>
    </location>
</feature>
<evidence type="ECO:0000256" key="3">
    <source>
        <dbReference type="ARBA" id="ARBA00022664"/>
    </source>
</evidence>
<dbReference type="GO" id="GO:0071008">
    <property type="term" value="C:U2-type post-mRNA release spliceosomal complex"/>
    <property type="evidence" value="ECO:0007669"/>
    <property type="project" value="TreeGrafter"/>
</dbReference>
<feature type="compositionally biased region" description="Low complexity" evidence="8">
    <location>
        <begin position="306"/>
        <end position="318"/>
    </location>
</feature>
<evidence type="ECO:0000256" key="1">
    <source>
        <dbReference type="ARBA" id="ARBA00004123"/>
    </source>
</evidence>
<organism evidence="10 11">
    <name type="scientific">Coprinopsis cinerea (strain Okayama-7 / 130 / ATCC MYA-4618 / FGSC 9003)</name>
    <name type="common">Inky cap fungus</name>
    <name type="synonym">Hormographiella aspergillata</name>
    <dbReference type="NCBI Taxonomy" id="240176"/>
    <lineage>
        <taxon>Eukaryota</taxon>
        <taxon>Fungi</taxon>
        <taxon>Dikarya</taxon>
        <taxon>Basidiomycota</taxon>
        <taxon>Agaricomycotina</taxon>
        <taxon>Agaricomycetes</taxon>
        <taxon>Agaricomycetidae</taxon>
        <taxon>Agaricales</taxon>
        <taxon>Agaricineae</taxon>
        <taxon>Psathyrellaceae</taxon>
        <taxon>Coprinopsis</taxon>
    </lineage>
</organism>
<evidence type="ECO:0000256" key="6">
    <source>
        <dbReference type="ARBA" id="ARBA00023242"/>
    </source>
</evidence>
<sequence>MANDEDAIRGGAVDGCNYSFWTLRGMARRKRVLDDGDDSDSSNNEDYDFDDFDTNDPDMREERALFENPYKHKRRKKNAKEDAIYGVFGDDSEDEGPRNKRGGAKGKRSDWTKAPAFVSSDKKVDLDKAMDVDDVGDSSQDEEEDEDEKMVDADSSDENASDGGRPGGQSDGARPEAPVPDDGEEEAERPRFGGIGSFKPSSHEEQSSFGLGASKGGIGSSKSGIGGSRGGLGAARSGLGAYAAFMSAGTSKPSSNETGFSKGGIGPKATTVEEVEDSKESSPELSARSTPDLPSAFGARTQRFGRSTTPAAAPATLSAEERAHFNKLQGSFGARMLAKMGWQAGTGLGAEGEGIVTPIESKLRPQKMGIAFRGFKEKTEQSKREAKRRGEVVSEDEEEDKTVRKLKKKAKEAQEKRAEAWKKPKKVKTKVQHKTYEQILEEVGEQAQPAGIGQIIDATGAVPREVSSLSEVTLNPWAPSNDPTRIPEVRHNIKLIADACKSDLDGLAREAKALQERKRFVQAEDARLRKKVDDDAELISRLQQIQLVANEMQVLSKELSSLYEVSLEPFSPLVRRLVDQYSKEYDTYRLDEVVVAAIAPLLRRLVSTWNPLEDPATFLTVFKDWRRALKINTGNAVTSTAVDVYGAKTVASTQVEEQPMTPFESLLWNVWLPKVRTIVNNEWSAESPQPAVKLYESWSSLLPQFIRDNMLDQLFLPKVQKAVADWNPKRSNVSLHSIVFPWLPHIGLRMDALLDDARRKVKSLLKNWNVGDSQPADLQAWQNVFKKGDWDTLMLKYVVPKLGATLRNDFKVNPRAQNMEPLQRVLEWAPLIRSSIFSQILETEFFPKWLDVLHIWLVQPKVNFEEVAQWYQFWKDIFPESIRNYPGISRGFTRGLQLMNKAIELGPDAPTRLPRPDYKAELAAASTPAPLKEAPKKTVVPSSRTQEITFRSIVEEYAADHNLLFIPAGRAHERSRMPLYRVSATADGKHGLLVYISDDAVWAPKPGGVAMESEDFRAISLDDMVARAKGGD</sequence>
<evidence type="ECO:0000256" key="2">
    <source>
        <dbReference type="ARBA" id="ARBA00010900"/>
    </source>
</evidence>
<dbReference type="GO" id="GO:0000390">
    <property type="term" value="P:spliceosomal complex disassembly"/>
    <property type="evidence" value="ECO:0007669"/>
    <property type="project" value="InterPro"/>
</dbReference>
<feature type="compositionally biased region" description="Acidic residues" evidence="8">
    <location>
        <begin position="35"/>
        <end position="56"/>
    </location>
</feature>
<evidence type="ECO:0000256" key="4">
    <source>
        <dbReference type="ARBA" id="ARBA00022728"/>
    </source>
</evidence>
<dbReference type="GeneID" id="6007842"/>
<dbReference type="Proteomes" id="UP000001861">
    <property type="component" value="Unassembled WGS sequence"/>
</dbReference>
<name>A8N942_COPC7</name>
<dbReference type="EMBL" id="AACS02000007">
    <property type="protein sequence ID" value="EAU90533.2"/>
    <property type="molecule type" value="Genomic_DNA"/>
</dbReference>
<evidence type="ECO:0000313" key="10">
    <source>
        <dbReference type="EMBL" id="EAU90533.2"/>
    </source>
</evidence>
<dbReference type="eggNOG" id="KOG2184">
    <property type="taxonomic scope" value="Eukaryota"/>
</dbReference>
<keyword evidence="6" id="KW-0539">Nucleus</keyword>
<dbReference type="AlphaFoldDB" id="A8N942"/>
<evidence type="ECO:0000313" key="11">
    <source>
        <dbReference type="Proteomes" id="UP000001861"/>
    </source>
</evidence>
<dbReference type="InterPro" id="IPR045211">
    <property type="entry name" value="TFP11/STIP/Ntr1"/>
</dbReference>
<dbReference type="GO" id="GO:0003676">
    <property type="term" value="F:nucleic acid binding"/>
    <property type="evidence" value="ECO:0007669"/>
    <property type="project" value="InterPro"/>
</dbReference>
<dbReference type="Pfam" id="PF07842">
    <property type="entry name" value="GCFC"/>
    <property type="match status" value="1"/>
</dbReference>
<dbReference type="KEGG" id="cci:CC1G_00917"/>
<dbReference type="STRING" id="240176.A8N942"/>
<dbReference type="FunCoup" id="A8N942">
    <property type="interactions" value="656"/>
</dbReference>
<reference evidence="10 11" key="1">
    <citation type="journal article" date="2010" name="Proc. Natl. Acad. Sci. U.S.A.">
        <title>Insights into evolution of multicellular fungi from the assembled chromosomes of the mushroom Coprinopsis cinerea (Coprinus cinereus).</title>
        <authorList>
            <person name="Stajich J.E."/>
            <person name="Wilke S.K."/>
            <person name="Ahren D."/>
            <person name="Au C.H."/>
            <person name="Birren B.W."/>
            <person name="Borodovsky M."/>
            <person name="Burns C."/>
            <person name="Canback B."/>
            <person name="Casselton L.A."/>
            <person name="Cheng C.K."/>
            <person name="Deng J."/>
            <person name="Dietrich F.S."/>
            <person name="Fargo D.C."/>
            <person name="Farman M.L."/>
            <person name="Gathman A.C."/>
            <person name="Goldberg J."/>
            <person name="Guigo R."/>
            <person name="Hoegger P.J."/>
            <person name="Hooker J.B."/>
            <person name="Huggins A."/>
            <person name="James T.Y."/>
            <person name="Kamada T."/>
            <person name="Kilaru S."/>
            <person name="Kodira C."/>
            <person name="Kues U."/>
            <person name="Kupfer D."/>
            <person name="Kwan H.S."/>
            <person name="Lomsadze A."/>
            <person name="Li W."/>
            <person name="Lilly W.W."/>
            <person name="Ma L.J."/>
            <person name="Mackey A.J."/>
            <person name="Manning G."/>
            <person name="Martin F."/>
            <person name="Muraguchi H."/>
            <person name="Natvig D.O."/>
            <person name="Palmerini H."/>
            <person name="Ramesh M.A."/>
            <person name="Rehmeyer C.J."/>
            <person name="Roe B.A."/>
            <person name="Shenoy N."/>
            <person name="Stanke M."/>
            <person name="Ter-Hovhannisyan V."/>
            <person name="Tunlid A."/>
            <person name="Velagapudi R."/>
            <person name="Vision T.J."/>
            <person name="Zeng Q."/>
            <person name="Zolan M.E."/>
            <person name="Pukkila P.J."/>
        </authorList>
    </citation>
    <scope>NUCLEOTIDE SEQUENCE [LARGE SCALE GENOMIC DNA]</scope>
    <source>
        <strain evidence="11">Okayama-7 / 130 / ATCC MYA-4618 / FGSC 9003</strain>
    </source>
</reference>
<feature type="coiled-coil region" evidence="7">
    <location>
        <begin position="497"/>
        <end position="531"/>
    </location>
</feature>
<dbReference type="SMART" id="SM00443">
    <property type="entry name" value="G_patch"/>
    <property type="match status" value="1"/>
</dbReference>
<dbReference type="RefSeq" id="XP_001831370.2">
    <property type="nucleotide sequence ID" value="XM_001831318.2"/>
</dbReference>
<dbReference type="PANTHER" id="PTHR23329:SF1">
    <property type="entry name" value="TUFTELIN-INTERACTING PROTEIN 11"/>
    <property type="match status" value="1"/>
</dbReference>
<dbReference type="Pfam" id="PF12457">
    <property type="entry name" value="TIP_N"/>
    <property type="match status" value="1"/>
</dbReference>
<keyword evidence="3" id="KW-0507">mRNA processing</keyword>
<comment type="caution">
    <text evidence="10">The sequence shown here is derived from an EMBL/GenBank/DDBJ whole genome shotgun (WGS) entry which is preliminary data.</text>
</comment>
<dbReference type="HOGENOM" id="CLU_007977_2_1_1"/>
<feature type="compositionally biased region" description="Polar residues" evidence="8">
    <location>
        <begin position="248"/>
        <end position="259"/>
    </location>
</feature>
<dbReference type="PROSITE" id="PS50174">
    <property type="entry name" value="G_PATCH"/>
    <property type="match status" value="1"/>
</dbReference>
<dbReference type="Pfam" id="PF01585">
    <property type="entry name" value="G-patch"/>
    <property type="match status" value="1"/>
</dbReference>